<dbReference type="PANTHER" id="PTHR31375">
    <property type="match status" value="1"/>
</dbReference>
<reference evidence="10" key="1">
    <citation type="submission" date="2020-06" db="EMBL/GenBank/DDBJ databases">
        <authorList>
            <person name="Li T."/>
            <person name="Hu X."/>
            <person name="Zhang T."/>
            <person name="Song X."/>
            <person name="Zhang H."/>
            <person name="Dai N."/>
            <person name="Sheng W."/>
            <person name="Hou X."/>
            <person name="Wei L."/>
        </authorList>
    </citation>
    <scope>NUCLEOTIDE SEQUENCE</scope>
    <source>
        <strain evidence="10">KEN1</strain>
        <tissue evidence="10">Leaf</tissue>
    </source>
</reference>
<dbReference type="GO" id="GO:0005975">
    <property type="term" value="P:carbohydrate metabolic process"/>
    <property type="evidence" value="ECO:0007669"/>
    <property type="project" value="InterPro"/>
</dbReference>
<dbReference type="InterPro" id="IPR012334">
    <property type="entry name" value="Pectin_lyas_fold"/>
</dbReference>
<keyword evidence="7" id="KW-0961">Cell wall biogenesis/degradation</keyword>
<evidence type="ECO:0000256" key="5">
    <source>
        <dbReference type="ARBA" id="ARBA00022801"/>
    </source>
</evidence>
<gene>
    <name evidence="10" type="ORF">Slati_0280000</name>
</gene>
<proteinExistence type="inferred from homology"/>
<evidence type="ECO:0000256" key="9">
    <source>
        <dbReference type="RuleBase" id="RU361169"/>
    </source>
</evidence>
<dbReference type="GO" id="GO:0071555">
    <property type="term" value="P:cell wall organization"/>
    <property type="evidence" value="ECO:0007669"/>
    <property type="project" value="UniProtKB-KW"/>
</dbReference>
<organism evidence="10">
    <name type="scientific">Sesamum latifolium</name>
    <dbReference type="NCBI Taxonomy" id="2727402"/>
    <lineage>
        <taxon>Eukaryota</taxon>
        <taxon>Viridiplantae</taxon>
        <taxon>Streptophyta</taxon>
        <taxon>Embryophyta</taxon>
        <taxon>Tracheophyta</taxon>
        <taxon>Spermatophyta</taxon>
        <taxon>Magnoliopsida</taxon>
        <taxon>eudicotyledons</taxon>
        <taxon>Gunneridae</taxon>
        <taxon>Pentapetalae</taxon>
        <taxon>asterids</taxon>
        <taxon>lamiids</taxon>
        <taxon>Lamiales</taxon>
        <taxon>Pedaliaceae</taxon>
        <taxon>Sesamum</taxon>
    </lineage>
</organism>
<evidence type="ECO:0000256" key="7">
    <source>
        <dbReference type="ARBA" id="ARBA00023316"/>
    </source>
</evidence>
<name>A0AAW2YDT6_9LAMI</name>
<accession>A0AAW2YDT6</accession>
<evidence type="ECO:0000256" key="8">
    <source>
        <dbReference type="PROSITE-ProRule" id="PRU10052"/>
    </source>
</evidence>
<protein>
    <submittedName>
        <fullName evidence="10">Polygalacturonase</fullName>
    </submittedName>
</protein>
<dbReference type="Pfam" id="PF00295">
    <property type="entry name" value="Glyco_hydro_28"/>
    <property type="match status" value="1"/>
</dbReference>
<keyword evidence="5 9" id="KW-0378">Hydrolase</keyword>
<dbReference type="GO" id="GO:0004650">
    <property type="term" value="F:polygalacturonase activity"/>
    <property type="evidence" value="ECO:0007669"/>
    <property type="project" value="InterPro"/>
</dbReference>
<comment type="subcellular location">
    <subcellularLocation>
        <location evidence="1">Secreted</location>
        <location evidence="1">Cell wall</location>
    </subcellularLocation>
</comment>
<evidence type="ECO:0000256" key="4">
    <source>
        <dbReference type="ARBA" id="ARBA00022525"/>
    </source>
</evidence>
<dbReference type="SUPFAM" id="SSF51126">
    <property type="entry name" value="Pectin lyase-like"/>
    <property type="match status" value="1"/>
</dbReference>
<reference evidence="10" key="2">
    <citation type="journal article" date="2024" name="Plant">
        <title>Genomic evolution and insights into agronomic trait innovations of Sesamum species.</title>
        <authorList>
            <person name="Miao H."/>
            <person name="Wang L."/>
            <person name="Qu L."/>
            <person name="Liu H."/>
            <person name="Sun Y."/>
            <person name="Le M."/>
            <person name="Wang Q."/>
            <person name="Wei S."/>
            <person name="Zheng Y."/>
            <person name="Lin W."/>
            <person name="Duan Y."/>
            <person name="Cao H."/>
            <person name="Xiong S."/>
            <person name="Wang X."/>
            <person name="Wei L."/>
            <person name="Li C."/>
            <person name="Ma Q."/>
            <person name="Ju M."/>
            <person name="Zhao R."/>
            <person name="Li G."/>
            <person name="Mu C."/>
            <person name="Tian Q."/>
            <person name="Mei H."/>
            <person name="Zhang T."/>
            <person name="Gao T."/>
            <person name="Zhang H."/>
        </authorList>
    </citation>
    <scope>NUCLEOTIDE SEQUENCE</scope>
    <source>
        <strain evidence="10">KEN1</strain>
    </source>
</reference>
<dbReference type="InterPro" id="IPR011050">
    <property type="entry name" value="Pectin_lyase_fold/virulence"/>
</dbReference>
<evidence type="ECO:0000256" key="1">
    <source>
        <dbReference type="ARBA" id="ARBA00004191"/>
    </source>
</evidence>
<feature type="active site" evidence="8">
    <location>
        <position position="273"/>
    </location>
</feature>
<evidence type="ECO:0000313" key="10">
    <source>
        <dbReference type="EMBL" id="KAL0463924.1"/>
    </source>
</evidence>
<dbReference type="Gene3D" id="2.160.20.10">
    <property type="entry name" value="Single-stranded right-handed beta-helix, Pectin lyase-like"/>
    <property type="match status" value="1"/>
</dbReference>
<dbReference type="EMBL" id="JACGWN010000001">
    <property type="protein sequence ID" value="KAL0463924.1"/>
    <property type="molecule type" value="Genomic_DNA"/>
</dbReference>
<sequence>MRKLESSSSSSNAFSCFRHSFLEILYLSICLVLNVTCGSGFQPLIQLPSSGLSTNTSSRSKTVLLNIDDFGAIGDGIADDTKILQDVWKVACSSLSPAKIIIPAGNSYLVKPIDFPGPCQSNVTLRVSGILVAPQDPEVWDGLNVHKWLYFHGVKQLTIEGGGLIDGGARNGGLDHARPMNQIPAHMLQRLVLSMSMQFAYICKSTLSVKKRKSSGVTVIAPADSPNTDGIHISSTTHVELKNVAVGTGDDCISIVGNSSQIRIKNIVCGPGHGISIGSLGKYNTSAAVQDVIVDGAVLFNTENGVRIKTWQGGSGFARKITFRNILMHNVSNPIIIDQYYCDSPLPCLNQTSAVHIDSISFRNIKGTSGTEGAVMFLCSDIYPCTRLYLENVVLVWLSGIAKSFCWEAYGTTSGLMSPPSCIPSDDNVISNDNNSNSSTSLQKDDHAFI</sequence>
<dbReference type="AlphaFoldDB" id="A0AAW2YDT6"/>
<dbReference type="PROSITE" id="PS00502">
    <property type="entry name" value="POLYGALACTURONASE"/>
    <property type="match status" value="1"/>
</dbReference>
<evidence type="ECO:0000256" key="6">
    <source>
        <dbReference type="ARBA" id="ARBA00023295"/>
    </source>
</evidence>
<keyword evidence="4" id="KW-0964">Secreted</keyword>
<evidence type="ECO:0000256" key="3">
    <source>
        <dbReference type="ARBA" id="ARBA00022512"/>
    </source>
</evidence>
<comment type="caution">
    <text evidence="10">The sequence shown here is derived from an EMBL/GenBank/DDBJ whole genome shotgun (WGS) entry which is preliminary data.</text>
</comment>
<keyword evidence="6 9" id="KW-0326">Glycosidase</keyword>
<dbReference type="InterPro" id="IPR000743">
    <property type="entry name" value="Glyco_hydro_28"/>
</dbReference>
<comment type="similarity">
    <text evidence="2 9">Belongs to the glycosyl hydrolase 28 family.</text>
</comment>
<keyword evidence="3" id="KW-0134">Cell wall</keyword>
<evidence type="ECO:0000256" key="2">
    <source>
        <dbReference type="ARBA" id="ARBA00008834"/>
    </source>
</evidence>